<gene>
    <name evidence="2" type="ORF">ACIPUP_06195</name>
</gene>
<dbReference type="Proteomes" id="UP001617689">
    <property type="component" value="Unassembled WGS sequence"/>
</dbReference>
<organism evidence="2 3">
    <name type="scientific">Pectobacterium actinidiae</name>
    <dbReference type="NCBI Taxonomy" id="1507808"/>
    <lineage>
        <taxon>Bacteria</taxon>
        <taxon>Pseudomonadati</taxon>
        <taxon>Pseudomonadota</taxon>
        <taxon>Gammaproteobacteria</taxon>
        <taxon>Enterobacterales</taxon>
        <taxon>Pectobacteriaceae</taxon>
        <taxon>Pectobacterium</taxon>
    </lineage>
</organism>
<evidence type="ECO:0000256" key="1">
    <source>
        <dbReference type="SAM" id="MobiDB-lite"/>
    </source>
</evidence>
<evidence type="ECO:0000313" key="3">
    <source>
        <dbReference type="Proteomes" id="UP001617689"/>
    </source>
</evidence>
<name>A0ABW8G7U2_9GAMM</name>
<comment type="caution">
    <text evidence="2">The sequence shown here is derived from an EMBL/GenBank/DDBJ whole genome shotgun (WGS) entry which is preliminary data.</text>
</comment>
<protein>
    <submittedName>
        <fullName evidence="2">Uncharacterized protein</fullName>
    </submittedName>
</protein>
<sequence>MKYVLFSPNDGDTMTVSGGGGFSGDVDRGSAWSGGGNGGDRGTSDNGGNKNNKPVRLFTGGPIIVESLRTLMRFVRRFSWK</sequence>
<dbReference type="EMBL" id="JBIXLL010000002">
    <property type="protein sequence ID" value="MFJ5428738.1"/>
    <property type="molecule type" value="Genomic_DNA"/>
</dbReference>
<dbReference type="RefSeq" id="WP_400394877.1">
    <property type="nucleotide sequence ID" value="NZ_JBIXLL010000002.1"/>
</dbReference>
<proteinExistence type="predicted"/>
<reference evidence="2 3" key="1">
    <citation type="submission" date="2024-10" db="EMBL/GenBank/DDBJ databases">
        <authorList>
            <person name="Lu C.-H."/>
        </authorList>
    </citation>
    <scope>NUCLEOTIDE SEQUENCE [LARGE SCALE GENOMIC DNA]</scope>
    <source>
        <strain evidence="2 3">22ZTDG03-2</strain>
    </source>
</reference>
<evidence type="ECO:0000313" key="2">
    <source>
        <dbReference type="EMBL" id="MFJ5428738.1"/>
    </source>
</evidence>
<keyword evidence="3" id="KW-1185">Reference proteome</keyword>
<feature type="compositionally biased region" description="Gly residues" evidence="1">
    <location>
        <begin position="32"/>
        <end position="41"/>
    </location>
</feature>
<feature type="region of interest" description="Disordered" evidence="1">
    <location>
        <begin position="16"/>
        <end position="54"/>
    </location>
</feature>
<accession>A0ABW8G7U2</accession>